<evidence type="ECO:0000313" key="10">
    <source>
        <dbReference type="EMBL" id="KAL3229299.1"/>
    </source>
</evidence>
<dbReference type="InterPro" id="IPR004827">
    <property type="entry name" value="bZIP"/>
</dbReference>
<dbReference type="Pfam" id="PF00170">
    <property type="entry name" value="bZIP_1"/>
    <property type="match status" value="1"/>
</dbReference>
<keyword evidence="5" id="KW-0804">Transcription</keyword>
<comment type="subcellular location">
    <subcellularLocation>
        <location evidence="1">Nucleus</location>
    </subcellularLocation>
</comment>
<comment type="caution">
    <text evidence="10">The sequence shown here is derived from an EMBL/GenBank/DDBJ whole genome shotgun (WGS) entry which is preliminary data.</text>
</comment>
<keyword evidence="11" id="KW-1185">Reference proteome</keyword>
<dbReference type="EMBL" id="JBEVYD010000012">
    <property type="protein sequence ID" value="KAL3229299.1"/>
    <property type="molecule type" value="Genomic_DNA"/>
</dbReference>
<evidence type="ECO:0000313" key="11">
    <source>
        <dbReference type="Proteomes" id="UP001623330"/>
    </source>
</evidence>
<evidence type="ECO:0000259" key="9">
    <source>
        <dbReference type="PROSITE" id="PS50217"/>
    </source>
</evidence>
<evidence type="ECO:0000256" key="8">
    <source>
        <dbReference type="SAM" id="Coils"/>
    </source>
</evidence>
<evidence type="ECO:0000256" key="6">
    <source>
        <dbReference type="ARBA" id="ARBA00023230"/>
    </source>
</evidence>
<evidence type="ECO:0000256" key="3">
    <source>
        <dbReference type="ARBA" id="ARBA00023015"/>
    </source>
</evidence>
<evidence type="ECO:0000256" key="5">
    <source>
        <dbReference type="ARBA" id="ARBA00023163"/>
    </source>
</evidence>
<feature type="domain" description="BZIP" evidence="9">
    <location>
        <begin position="44"/>
        <end position="91"/>
    </location>
</feature>
<protein>
    <submittedName>
        <fullName evidence="10">Transcriptional activator HAC1</fullName>
    </submittedName>
</protein>
<evidence type="ECO:0000256" key="2">
    <source>
        <dbReference type="ARBA" id="ARBA00007163"/>
    </source>
</evidence>
<keyword evidence="4" id="KW-0238">DNA-binding</keyword>
<keyword evidence="3" id="KW-0805">Transcription regulation</keyword>
<dbReference type="PANTHER" id="PTHR46714">
    <property type="entry name" value="TRANSCRIPTIONAL ACTIVATOR HAC1"/>
    <property type="match status" value="1"/>
</dbReference>
<proteinExistence type="inferred from homology"/>
<sequence>MSDAMESKQNTAFKLENILNPENDVAFETWMTPRKRAKTDKEREIRKIQKILRNRRAARKSRDRKRKHVETLEKNCSVMRQIIDELQDKINVESLLSDKDMWKVYRQLEWQTDLVTSTPSVMNTYPSSEPLLAVYWGKELHDCYTTGESDKSLLKASLGGKTQIGTKSENSISQSIVVRDIGQLTPLTTDNTTQSIAPHINLSDCKTGGSSNSIIEYTPISLLVSTSDKIDNETTRLGSVSRTPIQWFNPTEFQFTHLNSGHQSSIPPTIISAESSNDSMEISDQFSIDHHNDFLNGFHS</sequence>
<organism evidence="10 11">
    <name type="scientific">Nakaseomyces bracarensis</name>
    <dbReference type="NCBI Taxonomy" id="273131"/>
    <lineage>
        <taxon>Eukaryota</taxon>
        <taxon>Fungi</taxon>
        <taxon>Dikarya</taxon>
        <taxon>Ascomycota</taxon>
        <taxon>Saccharomycotina</taxon>
        <taxon>Saccharomycetes</taxon>
        <taxon>Saccharomycetales</taxon>
        <taxon>Saccharomycetaceae</taxon>
        <taxon>Nakaseomyces</taxon>
    </lineage>
</organism>
<dbReference type="PROSITE" id="PS00036">
    <property type="entry name" value="BZIP_BASIC"/>
    <property type="match status" value="1"/>
</dbReference>
<evidence type="ECO:0000256" key="1">
    <source>
        <dbReference type="ARBA" id="ARBA00004123"/>
    </source>
</evidence>
<dbReference type="SMART" id="SM00338">
    <property type="entry name" value="BRLZ"/>
    <property type="match status" value="1"/>
</dbReference>
<comment type="similarity">
    <text evidence="2">Belongs to the bZIP family.</text>
</comment>
<dbReference type="InterPro" id="IPR046347">
    <property type="entry name" value="bZIP_sf"/>
</dbReference>
<name>A0ABR4NNI8_9SACH</name>
<reference evidence="10 11" key="1">
    <citation type="submission" date="2024-05" db="EMBL/GenBank/DDBJ databases">
        <title>Long read based assembly of the Candida bracarensis genome reveals expanded adhesin content.</title>
        <authorList>
            <person name="Marcet-Houben M."/>
            <person name="Ksiezopolska E."/>
            <person name="Gabaldon T."/>
        </authorList>
    </citation>
    <scope>NUCLEOTIDE SEQUENCE [LARGE SCALE GENOMIC DNA]</scope>
    <source>
        <strain evidence="10 11">CBM6</strain>
    </source>
</reference>
<evidence type="ECO:0000256" key="4">
    <source>
        <dbReference type="ARBA" id="ARBA00023125"/>
    </source>
</evidence>
<feature type="coiled-coil region" evidence="8">
    <location>
        <begin position="34"/>
        <end position="89"/>
    </location>
</feature>
<dbReference type="InterPro" id="IPR044280">
    <property type="entry name" value="Hac1/HY5"/>
</dbReference>
<keyword evidence="6" id="KW-0834">Unfolded protein response</keyword>
<dbReference type="PROSITE" id="PS50217">
    <property type="entry name" value="BZIP"/>
    <property type="match status" value="1"/>
</dbReference>
<gene>
    <name evidence="10" type="ORF">RNJ44_02386</name>
</gene>
<evidence type="ECO:0000256" key="7">
    <source>
        <dbReference type="ARBA" id="ARBA00023242"/>
    </source>
</evidence>
<dbReference type="Gene3D" id="1.20.5.170">
    <property type="match status" value="1"/>
</dbReference>
<keyword evidence="7" id="KW-0539">Nucleus</keyword>
<dbReference type="Proteomes" id="UP001623330">
    <property type="component" value="Unassembled WGS sequence"/>
</dbReference>
<dbReference type="PANTHER" id="PTHR46714:SF6">
    <property type="entry name" value="TRANSCRIPTIONAL ACTIVATOR HAC1"/>
    <property type="match status" value="1"/>
</dbReference>
<accession>A0ABR4NNI8</accession>
<dbReference type="SUPFAM" id="SSF57959">
    <property type="entry name" value="Leucine zipper domain"/>
    <property type="match status" value="1"/>
</dbReference>
<keyword evidence="8" id="KW-0175">Coiled coil</keyword>